<dbReference type="PRINTS" id="PR00344">
    <property type="entry name" value="BCTRLSENSOR"/>
</dbReference>
<dbReference type="SMART" id="SM00387">
    <property type="entry name" value="HATPase_c"/>
    <property type="match status" value="1"/>
</dbReference>
<dbReference type="Gene3D" id="1.10.287.130">
    <property type="match status" value="1"/>
</dbReference>
<dbReference type="Proteomes" id="UP001501844">
    <property type="component" value="Unassembled WGS sequence"/>
</dbReference>
<evidence type="ECO:0000256" key="2">
    <source>
        <dbReference type="ARBA" id="ARBA00004141"/>
    </source>
</evidence>
<dbReference type="PANTHER" id="PTHR42878">
    <property type="entry name" value="TWO-COMPONENT HISTIDINE KINASE"/>
    <property type="match status" value="1"/>
</dbReference>
<protein>
    <recommendedName>
        <fullName evidence="3">histidine kinase</fullName>
        <ecNumber evidence="3">2.7.13.3</ecNumber>
    </recommendedName>
</protein>
<keyword evidence="5" id="KW-0812">Transmembrane</keyword>
<evidence type="ECO:0000256" key="5">
    <source>
        <dbReference type="ARBA" id="ARBA00022692"/>
    </source>
</evidence>
<dbReference type="EMBL" id="BAABGX010000001">
    <property type="protein sequence ID" value="GAA4299922.1"/>
    <property type="molecule type" value="Genomic_DNA"/>
</dbReference>
<dbReference type="PROSITE" id="PS50112">
    <property type="entry name" value="PAS"/>
    <property type="match status" value="1"/>
</dbReference>
<evidence type="ECO:0000313" key="15">
    <source>
        <dbReference type="Proteomes" id="UP001501844"/>
    </source>
</evidence>
<evidence type="ECO:0000259" key="12">
    <source>
        <dbReference type="PROSITE" id="PS50109"/>
    </source>
</evidence>
<dbReference type="EC" id="2.7.13.3" evidence="3"/>
<keyword evidence="4" id="KW-0808">Transferase</keyword>
<dbReference type="InterPro" id="IPR005467">
    <property type="entry name" value="His_kinase_dom"/>
</dbReference>
<keyword evidence="8" id="KW-0067">ATP-binding</keyword>
<evidence type="ECO:0000256" key="1">
    <source>
        <dbReference type="ARBA" id="ARBA00000085"/>
    </source>
</evidence>
<dbReference type="InterPro" id="IPR035965">
    <property type="entry name" value="PAS-like_dom_sf"/>
</dbReference>
<name>A0ABP8FC58_9BACT</name>
<dbReference type="InterPro" id="IPR003594">
    <property type="entry name" value="HATPase_dom"/>
</dbReference>
<evidence type="ECO:0000256" key="10">
    <source>
        <dbReference type="ARBA" id="ARBA00023012"/>
    </source>
</evidence>
<keyword evidence="7" id="KW-0418">Kinase</keyword>
<dbReference type="SUPFAM" id="SSF47384">
    <property type="entry name" value="Homodimeric domain of signal transducing histidine kinase"/>
    <property type="match status" value="1"/>
</dbReference>
<dbReference type="PROSITE" id="PS50109">
    <property type="entry name" value="HIS_KIN"/>
    <property type="match status" value="1"/>
</dbReference>
<dbReference type="InterPro" id="IPR000014">
    <property type="entry name" value="PAS"/>
</dbReference>
<comment type="subcellular location">
    <subcellularLocation>
        <location evidence="2">Membrane</location>
        <topology evidence="2">Multi-pass membrane protein</topology>
    </subcellularLocation>
</comment>
<keyword evidence="15" id="KW-1185">Reference proteome</keyword>
<dbReference type="Pfam" id="PF08447">
    <property type="entry name" value="PAS_3"/>
    <property type="match status" value="1"/>
</dbReference>
<keyword evidence="6" id="KW-0547">Nucleotide-binding</keyword>
<dbReference type="CDD" id="cd00075">
    <property type="entry name" value="HATPase"/>
    <property type="match status" value="1"/>
</dbReference>
<evidence type="ECO:0000256" key="6">
    <source>
        <dbReference type="ARBA" id="ARBA00022741"/>
    </source>
</evidence>
<evidence type="ECO:0000259" key="13">
    <source>
        <dbReference type="PROSITE" id="PS50112"/>
    </source>
</evidence>
<comment type="catalytic activity">
    <reaction evidence="1">
        <text>ATP + protein L-histidine = ADP + protein N-phospho-L-histidine.</text>
        <dbReference type="EC" id="2.7.13.3"/>
    </reaction>
</comment>
<feature type="domain" description="PAS" evidence="13">
    <location>
        <begin position="6"/>
        <end position="79"/>
    </location>
</feature>
<evidence type="ECO:0000256" key="9">
    <source>
        <dbReference type="ARBA" id="ARBA00022989"/>
    </source>
</evidence>
<dbReference type="Pfam" id="PF02518">
    <property type="entry name" value="HATPase_c"/>
    <property type="match status" value="1"/>
</dbReference>
<feature type="domain" description="Histidine kinase" evidence="12">
    <location>
        <begin position="144"/>
        <end position="363"/>
    </location>
</feature>
<reference evidence="15" key="1">
    <citation type="journal article" date="2019" name="Int. J. Syst. Evol. Microbiol.">
        <title>The Global Catalogue of Microorganisms (GCM) 10K type strain sequencing project: providing services to taxonomists for standard genome sequencing and annotation.</title>
        <authorList>
            <consortium name="The Broad Institute Genomics Platform"/>
            <consortium name="The Broad Institute Genome Sequencing Center for Infectious Disease"/>
            <person name="Wu L."/>
            <person name="Ma J."/>
        </authorList>
    </citation>
    <scope>NUCLEOTIDE SEQUENCE [LARGE SCALE GENOMIC DNA]</scope>
    <source>
        <strain evidence="15">JCM 17917</strain>
    </source>
</reference>
<dbReference type="NCBIfam" id="TIGR00229">
    <property type="entry name" value="sensory_box"/>
    <property type="match status" value="1"/>
</dbReference>
<evidence type="ECO:0000256" key="4">
    <source>
        <dbReference type="ARBA" id="ARBA00022679"/>
    </source>
</evidence>
<evidence type="ECO:0000313" key="14">
    <source>
        <dbReference type="EMBL" id="GAA4299922.1"/>
    </source>
</evidence>
<sequence>MSGNHQHHILEQILEKTRRLVFSFDVDAGIFTYLNSAFEQVWNHTREQLYTNPSLFLDSIHPEDKDFLLAEIQELLNGEQKEELEFRVRIAGNAEKTLLLSPVVLKDERGHVLVTGIAEDITSKKDNITNLQKFAAKKNSILEILSHDLAGPLASIQSISGSLSESFDNGQLTEDDKQLVNIIYKTSARSIQMIREFVKQEFLESANADMMKVRLNLAEKLTEIVEQYKQAETHIKKHFTFTATSNQVYASIDQNKLMQVVNNLISNSIKFSKDNAHIDVSLTDMDDKVLIEVKDDGIGIPAQFHEELFDKFTKARRNGLKGEPSVGLGMSLAKTIVEWHNGRIWFDSQENKGTTFYIELPKD</sequence>
<organism evidence="14 15">
    <name type="scientific">Nibribacter koreensis</name>
    <dbReference type="NCBI Taxonomy" id="1084519"/>
    <lineage>
        <taxon>Bacteria</taxon>
        <taxon>Pseudomonadati</taxon>
        <taxon>Bacteroidota</taxon>
        <taxon>Cytophagia</taxon>
        <taxon>Cytophagales</taxon>
        <taxon>Hymenobacteraceae</taxon>
        <taxon>Nibribacter</taxon>
    </lineage>
</organism>
<comment type="caution">
    <text evidence="14">The sequence shown here is derived from an EMBL/GenBank/DDBJ whole genome shotgun (WGS) entry which is preliminary data.</text>
</comment>
<evidence type="ECO:0000256" key="3">
    <source>
        <dbReference type="ARBA" id="ARBA00012438"/>
    </source>
</evidence>
<keyword evidence="10" id="KW-0902">Two-component regulatory system</keyword>
<dbReference type="SUPFAM" id="SSF55874">
    <property type="entry name" value="ATPase domain of HSP90 chaperone/DNA topoisomerase II/histidine kinase"/>
    <property type="match status" value="1"/>
</dbReference>
<dbReference type="Gene3D" id="3.30.450.20">
    <property type="entry name" value="PAS domain"/>
    <property type="match status" value="1"/>
</dbReference>
<dbReference type="InterPro" id="IPR036890">
    <property type="entry name" value="HATPase_C_sf"/>
</dbReference>
<gene>
    <name evidence="14" type="ORF">GCM10023183_09700</name>
</gene>
<proteinExistence type="predicted"/>
<accession>A0ABP8FC58</accession>
<keyword evidence="9" id="KW-1133">Transmembrane helix</keyword>
<evidence type="ECO:0000256" key="11">
    <source>
        <dbReference type="ARBA" id="ARBA00023136"/>
    </source>
</evidence>
<dbReference type="RefSeq" id="WP_345162935.1">
    <property type="nucleotide sequence ID" value="NZ_BAABGX010000001.1"/>
</dbReference>
<dbReference type="InterPro" id="IPR050351">
    <property type="entry name" value="BphY/WalK/GraS-like"/>
</dbReference>
<evidence type="ECO:0000256" key="8">
    <source>
        <dbReference type="ARBA" id="ARBA00022840"/>
    </source>
</evidence>
<evidence type="ECO:0000256" key="7">
    <source>
        <dbReference type="ARBA" id="ARBA00022777"/>
    </source>
</evidence>
<dbReference type="PANTHER" id="PTHR42878:SF7">
    <property type="entry name" value="SENSOR HISTIDINE KINASE GLRK"/>
    <property type="match status" value="1"/>
</dbReference>
<dbReference type="SMART" id="SM00091">
    <property type="entry name" value="PAS"/>
    <property type="match status" value="1"/>
</dbReference>
<dbReference type="InterPro" id="IPR013655">
    <property type="entry name" value="PAS_fold_3"/>
</dbReference>
<keyword evidence="11" id="KW-0472">Membrane</keyword>
<dbReference type="SUPFAM" id="SSF55785">
    <property type="entry name" value="PYP-like sensor domain (PAS domain)"/>
    <property type="match status" value="1"/>
</dbReference>
<dbReference type="InterPro" id="IPR004358">
    <property type="entry name" value="Sig_transdc_His_kin-like_C"/>
</dbReference>
<dbReference type="InterPro" id="IPR036097">
    <property type="entry name" value="HisK_dim/P_sf"/>
</dbReference>
<dbReference type="CDD" id="cd00130">
    <property type="entry name" value="PAS"/>
    <property type="match status" value="1"/>
</dbReference>
<dbReference type="Gene3D" id="3.30.565.10">
    <property type="entry name" value="Histidine kinase-like ATPase, C-terminal domain"/>
    <property type="match status" value="1"/>
</dbReference>